<keyword evidence="10" id="KW-0489">Methyltransferase</keyword>
<proteinExistence type="inferred from homology"/>
<evidence type="ECO:0000256" key="3">
    <source>
        <dbReference type="ARBA" id="ARBA00034487"/>
    </source>
</evidence>
<dbReference type="Gene3D" id="3.40.50.150">
    <property type="entry name" value="Vaccinia Virus protein VP39"/>
    <property type="match status" value="1"/>
</dbReference>
<comment type="similarity">
    <text evidence="3">Belongs to the methyltransferase superfamily. Arsenite methyltransferase family.</text>
</comment>
<evidence type="ECO:0000313" key="11">
    <source>
        <dbReference type="Proteomes" id="UP000620075"/>
    </source>
</evidence>
<comment type="catalytic activity">
    <reaction evidence="8">
        <text>arsenic triglutathione + 3 [thioredoxin]-dithiol + 3 S-adenosyl-L-methionine = trimethylarsine + 3 [thioredoxin]-disulfide + 3 glutathione + 3 S-adenosyl-L-homocysteine + 3 H(+)</text>
        <dbReference type="Rhea" id="RHEA:69432"/>
        <dbReference type="Rhea" id="RHEA-COMP:10698"/>
        <dbReference type="Rhea" id="RHEA-COMP:10700"/>
        <dbReference type="ChEBI" id="CHEBI:15378"/>
        <dbReference type="ChEBI" id="CHEBI:27130"/>
        <dbReference type="ChEBI" id="CHEBI:29950"/>
        <dbReference type="ChEBI" id="CHEBI:50058"/>
        <dbReference type="ChEBI" id="CHEBI:57856"/>
        <dbReference type="ChEBI" id="CHEBI:57925"/>
        <dbReference type="ChEBI" id="CHEBI:59789"/>
        <dbReference type="ChEBI" id="CHEBI:183640"/>
        <dbReference type="EC" id="2.1.1.137"/>
    </reaction>
</comment>
<dbReference type="InterPro" id="IPR029063">
    <property type="entry name" value="SAM-dependent_MTases_sf"/>
</dbReference>
<evidence type="ECO:0000256" key="5">
    <source>
        <dbReference type="ARBA" id="ARBA00034545"/>
    </source>
</evidence>
<dbReference type="Proteomes" id="UP000620075">
    <property type="component" value="Unassembled WGS sequence"/>
</dbReference>
<evidence type="ECO:0000256" key="7">
    <source>
        <dbReference type="ARBA" id="ARBA00047943"/>
    </source>
</evidence>
<comment type="catalytic activity">
    <reaction evidence="7">
        <text>arsenic triglutathione + 2 [thioredoxin]-dithiol + 2 S-adenosyl-L-methionine + H2O = dimethylarsinous acid + 2 [thioredoxin]-disulfide + 3 glutathione + 2 S-adenosyl-L-homocysteine + 2 H(+)</text>
        <dbReference type="Rhea" id="RHEA:69464"/>
        <dbReference type="Rhea" id="RHEA-COMP:10698"/>
        <dbReference type="Rhea" id="RHEA-COMP:10700"/>
        <dbReference type="ChEBI" id="CHEBI:15377"/>
        <dbReference type="ChEBI" id="CHEBI:15378"/>
        <dbReference type="ChEBI" id="CHEBI:23808"/>
        <dbReference type="ChEBI" id="CHEBI:29950"/>
        <dbReference type="ChEBI" id="CHEBI:50058"/>
        <dbReference type="ChEBI" id="CHEBI:57856"/>
        <dbReference type="ChEBI" id="CHEBI:57925"/>
        <dbReference type="ChEBI" id="CHEBI:59789"/>
        <dbReference type="ChEBI" id="CHEBI:183640"/>
        <dbReference type="EC" id="2.1.1.137"/>
    </reaction>
</comment>
<dbReference type="SUPFAM" id="SSF53335">
    <property type="entry name" value="S-adenosyl-L-methionine-dependent methyltransferases"/>
    <property type="match status" value="1"/>
</dbReference>
<evidence type="ECO:0000256" key="2">
    <source>
        <dbReference type="ARBA" id="ARBA00022691"/>
    </source>
</evidence>
<evidence type="ECO:0000256" key="8">
    <source>
        <dbReference type="ARBA" id="ARBA00048428"/>
    </source>
</evidence>
<reference evidence="10 11" key="1">
    <citation type="submission" date="2020-10" db="EMBL/GenBank/DDBJ databases">
        <title>Ca. Dormibacterota MAGs.</title>
        <authorList>
            <person name="Montgomery K."/>
        </authorList>
    </citation>
    <scope>NUCLEOTIDE SEQUENCE [LARGE SCALE GENOMIC DNA]</scope>
    <source>
        <strain evidence="10">SC8811_S16_3</strain>
    </source>
</reference>
<dbReference type="NCBIfam" id="NF008823">
    <property type="entry name" value="PRK11873.1"/>
    <property type="match status" value="1"/>
</dbReference>
<dbReference type="PANTHER" id="PTHR43675:SF8">
    <property type="entry name" value="ARSENITE METHYLTRANSFERASE"/>
    <property type="match status" value="1"/>
</dbReference>
<evidence type="ECO:0000256" key="1">
    <source>
        <dbReference type="ARBA" id="ARBA00022679"/>
    </source>
</evidence>
<evidence type="ECO:0000259" key="9">
    <source>
        <dbReference type="Pfam" id="PF13847"/>
    </source>
</evidence>
<dbReference type="EC" id="2.1.1.137" evidence="4"/>
<dbReference type="AlphaFoldDB" id="A0A934KET2"/>
<dbReference type="GO" id="GO:0030791">
    <property type="term" value="F:arsenite methyltransferase activity"/>
    <property type="evidence" value="ECO:0007669"/>
    <property type="project" value="UniProtKB-EC"/>
</dbReference>
<comment type="caution">
    <text evidence="10">The sequence shown here is derived from an EMBL/GenBank/DDBJ whole genome shotgun (WGS) entry which is preliminary data.</text>
</comment>
<keyword evidence="1" id="KW-0808">Transferase</keyword>
<evidence type="ECO:0000313" key="10">
    <source>
        <dbReference type="EMBL" id="MBJ7602041.1"/>
    </source>
</evidence>
<dbReference type="CDD" id="cd02440">
    <property type="entry name" value="AdoMet_MTases"/>
    <property type="match status" value="1"/>
</dbReference>
<feature type="domain" description="Methyltransferase" evidence="9">
    <location>
        <begin position="73"/>
        <end position="218"/>
    </location>
</feature>
<dbReference type="EMBL" id="JAEKNQ010000013">
    <property type="protein sequence ID" value="MBJ7602041.1"/>
    <property type="molecule type" value="Genomic_DNA"/>
</dbReference>
<evidence type="ECO:0000256" key="6">
    <source>
        <dbReference type="ARBA" id="ARBA00047941"/>
    </source>
</evidence>
<dbReference type="PANTHER" id="PTHR43675">
    <property type="entry name" value="ARSENITE METHYLTRANSFERASE"/>
    <property type="match status" value="1"/>
</dbReference>
<dbReference type="InterPro" id="IPR026669">
    <property type="entry name" value="Arsenite_MeTrfase-like"/>
</dbReference>
<accession>A0A934KET2</accession>
<dbReference type="InterPro" id="IPR025714">
    <property type="entry name" value="Methyltranfer_dom"/>
</dbReference>
<sequence length="253" mass="26282">MSEIRDAVRDRYATKAKSFSADQSCCGSDCCAPAAEESISCGQHYESSELTELGLDSSISLGCGNPLLLAELHPGESVLDLGSGGGLDVLLSARRVAPGGHAYGVDMTDEMLEVANANRARVAIDNATFLKGTIEQVPLPNGAVDVVISNCVINLAEDKGTVIREAFRVLKPGGRLAISDMVALKQLPPGVKQTVDAWAGCVSGTIPVDTYSGLLVEAGFEGAEIEITQQHDVEGIAGAIASAAIRGRKPLTS</sequence>
<dbReference type="Pfam" id="PF13847">
    <property type="entry name" value="Methyltransf_31"/>
    <property type="match status" value="1"/>
</dbReference>
<organism evidence="10 11">
    <name type="scientific">Candidatus Dormiibacter inghamiae</name>
    <dbReference type="NCBI Taxonomy" id="3127013"/>
    <lineage>
        <taxon>Bacteria</taxon>
        <taxon>Bacillati</taxon>
        <taxon>Candidatus Dormiibacterota</taxon>
        <taxon>Candidatus Dormibacteria</taxon>
        <taxon>Candidatus Dormibacterales</taxon>
        <taxon>Candidatus Dormibacteraceae</taxon>
        <taxon>Candidatus Dormiibacter</taxon>
    </lineage>
</organism>
<name>A0A934KET2_9BACT</name>
<evidence type="ECO:0000256" key="4">
    <source>
        <dbReference type="ARBA" id="ARBA00034521"/>
    </source>
</evidence>
<protein>
    <recommendedName>
        <fullName evidence="5">Arsenite methyltransferase</fullName>
        <ecNumber evidence="4">2.1.1.137</ecNumber>
    </recommendedName>
</protein>
<dbReference type="GO" id="GO:0032259">
    <property type="term" value="P:methylation"/>
    <property type="evidence" value="ECO:0007669"/>
    <property type="project" value="UniProtKB-KW"/>
</dbReference>
<dbReference type="RefSeq" id="WP_338176430.1">
    <property type="nucleotide sequence ID" value="NZ_JAEKNQ010000013.1"/>
</dbReference>
<gene>
    <name evidence="10" type="primary">arsM</name>
    <name evidence="10" type="ORF">JF888_02415</name>
</gene>
<comment type="catalytic activity">
    <reaction evidence="6">
        <text>arsenic triglutathione + [thioredoxin]-dithiol + S-adenosyl-L-methionine + 2 H2O = methylarsonous acid + [thioredoxin]-disulfide + 3 glutathione + S-adenosyl-L-homocysteine + H(+)</text>
        <dbReference type="Rhea" id="RHEA:69460"/>
        <dbReference type="Rhea" id="RHEA-COMP:10698"/>
        <dbReference type="Rhea" id="RHEA-COMP:10700"/>
        <dbReference type="ChEBI" id="CHEBI:15377"/>
        <dbReference type="ChEBI" id="CHEBI:15378"/>
        <dbReference type="ChEBI" id="CHEBI:17826"/>
        <dbReference type="ChEBI" id="CHEBI:29950"/>
        <dbReference type="ChEBI" id="CHEBI:50058"/>
        <dbReference type="ChEBI" id="CHEBI:57856"/>
        <dbReference type="ChEBI" id="CHEBI:57925"/>
        <dbReference type="ChEBI" id="CHEBI:59789"/>
        <dbReference type="ChEBI" id="CHEBI:183640"/>
        <dbReference type="EC" id="2.1.1.137"/>
    </reaction>
</comment>
<keyword evidence="2" id="KW-0949">S-adenosyl-L-methionine</keyword>